<keyword evidence="3" id="KW-1185">Reference proteome</keyword>
<gene>
    <name evidence="2" type="ORF">Cgig2_027182</name>
</gene>
<comment type="caution">
    <text evidence="2">The sequence shown here is derived from an EMBL/GenBank/DDBJ whole genome shotgun (WGS) entry which is preliminary data.</text>
</comment>
<dbReference type="PANTHER" id="PTHR33240:SF17">
    <property type="entry name" value="EUKARYOTIC PEPTIDE CHAIN RELEASE FACTOR GTP-BINDING SUBUNIT-LIKE"/>
    <property type="match status" value="1"/>
</dbReference>
<dbReference type="AlphaFoldDB" id="A0A9Q1KSS1"/>
<name>A0A9Q1KSS1_9CARY</name>
<dbReference type="SUPFAM" id="SSF50630">
    <property type="entry name" value="Acid proteases"/>
    <property type="match status" value="1"/>
</dbReference>
<dbReference type="Proteomes" id="UP001153076">
    <property type="component" value="Unassembled WGS sequence"/>
</dbReference>
<feature type="region of interest" description="Disordered" evidence="1">
    <location>
        <begin position="244"/>
        <end position="264"/>
    </location>
</feature>
<protein>
    <submittedName>
        <fullName evidence="2">Uncharacterized protein</fullName>
    </submittedName>
</protein>
<dbReference type="CDD" id="cd00303">
    <property type="entry name" value="retropepsin_like"/>
    <property type="match status" value="1"/>
</dbReference>
<evidence type="ECO:0000256" key="1">
    <source>
        <dbReference type="SAM" id="MobiDB-lite"/>
    </source>
</evidence>
<organism evidence="2 3">
    <name type="scientific">Carnegiea gigantea</name>
    <dbReference type="NCBI Taxonomy" id="171969"/>
    <lineage>
        <taxon>Eukaryota</taxon>
        <taxon>Viridiplantae</taxon>
        <taxon>Streptophyta</taxon>
        <taxon>Embryophyta</taxon>
        <taxon>Tracheophyta</taxon>
        <taxon>Spermatophyta</taxon>
        <taxon>Magnoliopsida</taxon>
        <taxon>eudicotyledons</taxon>
        <taxon>Gunneridae</taxon>
        <taxon>Pentapetalae</taxon>
        <taxon>Caryophyllales</taxon>
        <taxon>Cactineae</taxon>
        <taxon>Cactaceae</taxon>
        <taxon>Cactoideae</taxon>
        <taxon>Echinocereeae</taxon>
        <taxon>Carnegiea</taxon>
    </lineage>
</organism>
<dbReference type="InterPro" id="IPR021109">
    <property type="entry name" value="Peptidase_aspartic_dom_sf"/>
</dbReference>
<dbReference type="PANTHER" id="PTHR33240">
    <property type="entry name" value="OS08G0508500 PROTEIN"/>
    <property type="match status" value="1"/>
</dbReference>
<evidence type="ECO:0000313" key="3">
    <source>
        <dbReference type="Proteomes" id="UP001153076"/>
    </source>
</evidence>
<dbReference type="Gene3D" id="2.40.70.10">
    <property type="entry name" value="Acid Proteases"/>
    <property type="match status" value="1"/>
</dbReference>
<feature type="region of interest" description="Disordered" evidence="1">
    <location>
        <begin position="288"/>
        <end position="321"/>
    </location>
</feature>
<sequence length="321" mass="35813">MMDTITRLVSEQVKTVIKAANSFRLLPHFDYVPTVSLGHPMLQRPPSMTATLKPQNVRKYCKFHEQSEHTITECRELKKALHELADRCSTEVVAIIVGGYAKGMTRSALKAQLKSTQQLLTTEQGPRRMVPTMEFGGKEARRFASPHNDPLVVEMKIASAIVRRILIDTGSSVDIITWDCLKKLTYPRRGEPTGMIRLPVRFGHKLKSKNLEVNFLVVDVPMAYNVILGCPTLHKHGPADSLAPWLKPPSQPSRSFQPWPLRAPPLAGTTNTSFRLLRRPDQPLAFPSIAGTESLAPPAFGSPPWLSPPERMLRPLSPPAR</sequence>
<dbReference type="EMBL" id="JAKOGI010000024">
    <property type="protein sequence ID" value="KAJ8449180.1"/>
    <property type="molecule type" value="Genomic_DNA"/>
</dbReference>
<dbReference type="OrthoDB" id="1101204at2759"/>
<proteinExistence type="predicted"/>
<accession>A0A9Q1KSS1</accession>
<reference evidence="2" key="1">
    <citation type="submission" date="2022-04" db="EMBL/GenBank/DDBJ databases">
        <title>Carnegiea gigantea Genome sequencing and assembly v2.</title>
        <authorList>
            <person name="Copetti D."/>
            <person name="Sanderson M.J."/>
            <person name="Burquez A."/>
            <person name="Wojciechowski M.F."/>
        </authorList>
    </citation>
    <scope>NUCLEOTIDE SEQUENCE</scope>
    <source>
        <strain evidence="2">SGP5-SGP5p</strain>
        <tissue evidence="2">Aerial part</tissue>
    </source>
</reference>
<evidence type="ECO:0000313" key="2">
    <source>
        <dbReference type="EMBL" id="KAJ8449180.1"/>
    </source>
</evidence>